<organism evidence="1 3">
    <name type="scientific">Holdemanella biformis</name>
    <dbReference type="NCBI Taxonomy" id="1735"/>
    <lineage>
        <taxon>Bacteria</taxon>
        <taxon>Bacillati</taxon>
        <taxon>Bacillota</taxon>
        <taxon>Erysipelotrichia</taxon>
        <taxon>Erysipelotrichales</taxon>
        <taxon>Erysipelotrichaceae</taxon>
        <taxon>Holdemanella</taxon>
    </lineage>
</organism>
<dbReference type="GO" id="GO:0006261">
    <property type="term" value="P:DNA-templated DNA replication"/>
    <property type="evidence" value="ECO:0007669"/>
    <property type="project" value="TreeGrafter"/>
</dbReference>
<name>A0A395W6H8_9FIRM</name>
<accession>A0A395W6H8</accession>
<evidence type="ECO:0000313" key="1">
    <source>
        <dbReference type="EMBL" id="RGU89531.1"/>
    </source>
</evidence>
<dbReference type="Proteomes" id="UP000285288">
    <property type="component" value="Unassembled WGS sequence"/>
</dbReference>
<evidence type="ECO:0000313" key="2">
    <source>
        <dbReference type="EMBL" id="RHB09211.1"/>
    </source>
</evidence>
<dbReference type="EMBL" id="QRYQ01000027">
    <property type="protein sequence ID" value="RGU89531.1"/>
    <property type="molecule type" value="Genomic_DNA"/>
</dbReference>
<dbReference type="GeneID" id="66580329"/>
<dbReference type="PANTHER" id="PTHR11669">
    <property type="entry name" value="REPLICATION FACTOR C / DNA POLYMERASE III GAMMA-TAU SUBUNIT"/>
    <property type="match status" value="1"/>
</dbReference>
<proteinExistence type="predicted"/>
<dbReference type="AlphaFoldDB" id="A0A395W6H8"/>
<dbReference type="RefSeq" id="WP_118010468.1">
    <property type="nucleotide sequence ID" value="NZ_CATXNH010000019.1"/>
</dbReference>
<dbReference type="EMBL" id="QSGD01000002">
    <property type="protein sequence ID" value="RHB09211.1"/>
    <property type="molecule type" value="Genomic_DNA"/>
</dbReference>
<gene>
    <name evidence="2" type="ORF">DW907_00665</name>
    <name evidence="1" type="ORF">DWW32_10955</name>
</gene>
<dbReference type="InterPro" id="IPR027417">
    <property type="entry name" value="P-loop_NTPase"/>
</dbReference>
<dbReference type="Gene3D" id="3.40.50.300">
    <property type="entry name" value="P-loop containing nucleotide triphosphate hydrolases"/>
    <property type="match status" value="1"/>
</dbReference>
<dbReference type="Pfam" id="PF13177">
    <property type="entry name" value="DNA_pol3_delta2"/>
    <property type="match status" value="1"/>
</dbReference>
<evidence type="ECO:0000313" key="3">
    <source>
        <dbReference type="Proteomes" id="UP000265489"/>
    </source>
</evidence>
<dbReference type="SUPFAM" id="SSF52540">
    <property type="entry name" value="P-loop containing nucleoside triphosphate hydrolases"/>
    <property type="match status" value="1"/>
</dbReference>
<evidence type="ECO:0008006" key="5">
    <source>
        <dbReference type="Google" id="ProtNLM"/>
    </source>
</evidence>
<comment type="caution">
    <text evidence="1">The sequence shown here is derived from an EMBL/GenBank/DDBJ whole genome shotgun (WGS) entry which is preliminary data.</text>
</comment>
<sequence>MNKEYLKKAQPVVYQTLSNALKNQRVANAYLFHGPKGSSKLETAILFAQSIVCEHTDNDGFACQECESCKRIENEESLDYMIVSNDRIKKKDIVDLQTFFESTSAGKQNARIYILDHYDKATPDASNSLLKFLEEPSEGIYGILIADEKSNVLPTIQSRCQAIHFKPESCEHLLLENTSEENAKMLAESGYTYDKAIELLSLPDFEELKQIALEYIEHASSFSQIEKMQTNVFVNKSDRMNKDWVQLWIQWVLFYVKNDRVNLPLEKKVKLYSILVENMDMLYRPVDLGLFMDKLYYDIRKAVI</sequence>
<evidence type="ECO:0000313" key="4">
    <source>
        <dbReference type="Proteomes" id="UP000285288"/>
    </source>
</evidence>
<dbReference type="InterPro" id="IPR050238">
    <property type="entry name" value="DNA_Rep/Repair_Clamp_Loader"/>
</dbReference>
<protein>
    <recommendedName>
        <fullName evidence="5">DNA polymerase III subunit delta</fullName>
    </recommendedName>
</protein>
<dbReference type="PANTHER" id="PTHR11669:SF8">
    <property type="entry name" value="DNA POLYMERASE III SUBUNIT DELTA"/>
    <property type="match status" value="1"/>
</dbReference>
<reference evidence="3 4" key="1">
    <citation type="submission" date="2018-08" db="EMBL/GenBank/DDBJ databases">
        <title>A genome reference for cultivated species of the human gut microbiota.</title>
        <authorList>
            <person name="Zou Y."/>
            <person name="Xue W."/>
            <person name="Luo G."/>
        </authorList>
    </citation>
    <scope>NUCLEOTIDE SEQUENCE [LARGE SCALE GENOMIC DNA]</scope>
    <source>
        <strain evidence="1 3">AF15-20</strain>
        <strain evidence="2 4">AM42-13AC</strain>
    </source>
</reference>
<dbReference type="Proteomes" id="UP000265489">
    <property type="component" value="Unassembled WGS sequence"/>
</dbReference>